<dbReference type="PROSITE" id="PS00452">
    <property type="entry name" value="GUANYLATE_CYCLASE_1"/>
    <property type="match status" value="1"/>
</dbReference>
<dbReference type="PANTHER" id="PTHR11920">
    <property type="entry name" value="GUANYLYL CYCLASE"/>
    <property type="match status" value="1"/>
</dbReference>
<dbReference type="SUPFAM" id="SSF55073">
    <property type="entry name" value="Nucleotide cyclase"/>
    <property type="match status" value="1"/>
</dbReference>
<dbReference type="CDD" id="cd07302">
    <property type="entry name" value="CHD"/>
    <property type="match status" value="1"/>
</dbReference>
<keyword evidence="5" id="KW-1133">Transmembrane helix</keyword>
<keyword evidence="8" id="KW-0325">Glycoprotein</keyword>
<protein>
    <submittedName>
        <fullName evidence="13">Guanylate cyclase domain-containing protein</fullName>
    </submittedName>
</protein>
<dbReference type="InterPro" id="IPR001054">
    <property type="entry name" value="A/G_cyclase"/>
</dbReference>
<dbReference type="InterPro" id="IPR029787">
    <property type="entry name" value="Nucleotide_cyclase"/>
</dbReference>
<evidence type="ECO:0000256" key="3">
    <source>
        <dbReference type="ARBA" id="ARBA00022692"/>
    </source>
</evidence>
<dbReference type="Proteomes" id="UP000887578">
    <property type="component" value="Unplaced"/>
</dbReference>
<dbReference type="GO" id="GO:0035556">
    <property type="term" value="P:intracellular signal transduction"/>
    <property type="evidence" value="ECO:0007669"/>
    <property type="project" value="InterPro"/>
</dbReference>
<keyword evidence="6" id="KW-0472">Membrane</keyword>
<reference evidence="13" key="1">
    <citation type="submission" date="2022-11" db="UniProtKB">
        <authorList>
            <consortium name="WormBaseParasite"/>
        </authorList>
    </citation>
    <scope>IDENTIFICATION</scope>
</reference>
<accession>A0A914QRV3</accession>
<organism evidence="12 13">
    <name type="scientific">Panagrolaimus davidi</name>
    <dbReference type="NCBI Taxonomy" id="227884"/>
    <lineage>
        <taxon>Eukaryota</taxon>
        <taxon>Metazoa</taxon>
        <taxon>Ecdysozoa</taxon>
        <taxon>Nematoda</taxon>
        <taxon>Chromadorea</taxon>
        <taxon>Rhabditida</taxon>
        <taxon>Tylenchina</taxon>
        <taxon>Panagrolaimomorpha</taxon>
        <taxon>Panagrolaimoidea</taxon>
        <taxon>Panagrolaimidae</taxon>
        <taxon>Panagrolaimus</taxon>
    </lineage>
</organism>
<keyword evidence="4" id="KW-0547">Nucleotide-binding</keyword>
<dbReference type="InterPro" id="IPR018297">
    <property type="entry name" value="A/G_cyclase_CS"/>
</dbReference>
<dbReference type="GO" id="GO:0004016">
    <property type="term" value="F:adenylate cyclase activity"/>
    <property type="evidence" value="ECO:0007669"/>
    <property type="project" value="TreeGrafter"/>
</dbReference>
<dbReference type="GO" id="GO:0000166">
    <property type="term" value="F:nucleotide binding"/>
    <property type="evidence" value="ECO:0007669"/>
    <property type="project" value="UniProtKB-KW"/>
</dbReference>
<evidence type="ECO:0000256" key="9">
    <source>
        <dbReference type="ARBA" id="ARBA00023239"/>
    </source>
</evidence>
<dbReference type="GO" id="GO:0005886">
    <property type="term" value="C:plasma membrane"/>
    <property type="evidence" value="ECO:0007669"/>
    <property type="project" value="TreeGrafter"/>
</dbReference>
<keyword evidence="12" id="KW-1185">Reference proteome</keyword>
<dbReference type="WBParaSite" id="PDA_v2.g30126.t1">
    <property type="protein sequence ID" value="PDA_v2.g30126.t1"/>
    <property type="gene ID" value="PDA_v2.g30126"/>
</dbReference>
<evidence type="ECO:0000256" key="10">
    <source>
        <dbReference type="RuleBase" id="RU000405"/>
    </source>
</evidence>
<dbReference type="GO" id="GO:0007168">
    <property type="term" value="P:receptor guanylyl cyclase signaling pathway"/>
    <property type="evidence" value="ECO:0007669"/>
    <property type="project" value="TreeGrafter"/>
</dbReference>
<evidence type="ECO:0000256" key="1">
    <source>
        <dbReference type="ARBA" id="ARBA00001436"/>
    </source>
</evidence>
<keyword evidence="7" id="KW-0675">Receptor</keyword>
<evidence type="ECO:0000256" key="2">
    <source>
        <dbReference type="ARBA" id="ARBA00004370"/>
    </source>
</evidence>
<evidence type="ECO:0000256" key="6">
    <source>
        <dbReference type="ARBA" id="ARBA00023136"/>
    </source>
</evidence>
<evidence type="ECO:0000313" key="12">
    <source>
        <dbReference type="Proteomes" id="UP000887578"/>
    </source>
</evidence>
<evidence type="ECO:0000256" key="4">
    <source>
        <dbReference type="ARBA" id="ARBA00022741"/>
    </source>
</evidence>
<evidence type="ECO:0000256" key="7">
    <source>
        <dbReference type="ARBA" id="ARBA00023170"/>
    </source>
</evidence>
<dbReference type="SMART" id="SM00044">
    <property type="entry name" value="CYCc"/>
    <property type="match status" value="1"/>
</dbReference>
<dbReference type="InterPro" id="IPR050401">
    <property type="entry name" value="Cyclic_nucleotide_synthase"/>
</dbReference>
<dbReference type="GO" id="GO:0004383">
    <property type="term" value="F:guanylate cyclase activity"/>
    <property type="evidence" value="ECO:0007669"/>
    <property type="project" value="UniProtKB-EC"/>
</dbReference>
<dbReference type="Pfam" id="PF00211">
    <property type="entry name" value="Guanylate_cyc"/>
    <property type="match status" value="1"/>
</dbReference>
<dbReference type="PANTHER" id="PTHR11920:SF494">
    <property type="entry name" value="ATRIAL NATRIURETIC PEPTIDE RECEPTOR 2"/>
    <property type="match status" value="1"/>
</dbReference>
<keyword evidence="3" id="KW-0812">Transmembrane</keyword>
<dbReference type="PROSITE" id="PS50125">
    <property type="entry name" value="GUANYLATE_CYCLASE_2"/>
    <property type="match status" value="1"/>
</dbReference>
<name>A0A914QRV3_9BILA</name>
<dbReference type="GO" id="GO:0001653">
    <property type="term" value="F:peptide receptor activity"/>
    <property type="evidence" value="ECO:0007669"/>
    <property type="project" value="TreeGrafter"/>
</dbReference>
<evidence type="ECO:0000313" key="13">
    <source>
        <dbReference type="WBParaSite" id="PDA_v2.g30126.t1"/>
    </source>
</evidence>
<keyword evidence="9 10" id="KW-0456">Lyase</keyword>
<comment type="similarity">
    <text evidence="10">Belongs to the adenylyl cyclase class-4/guanylyl cyclase family.</text>
</comment>
<evidence type="ECO:0000256" key="8">
    <source>
        <dbReference type="ARBA" id="ARBA00023180"/>
    </source>
</evidence>
<dbReference type="Gene3D" id="3.30.70.1230">
    <property type="entry name" value="Nucleotide cyclase"/>
    <property type="match status" value="1"/>
</dbReference>
<evidence type="ECO:0000259" key="11">
    <source>
        <dbReference type="PROSITE" id="PS50125"/>
    </source>
</evidence>
<dbReference type="FunFam" id="3.30.70.1230:FF:000115">
    <property type="entry name" value="Soluble guanylate cyclase gcy-35"/>
    <property type="match status" value="1"/>
</dbReference>
<evidence type="ECO:0000256" key="5">
    <source>
        <dbReference type="ARBA" id="ARBA00022989"/>
    </source>
</evidence>
<dbReference type="AlphaFoldDB" id="A0A914QRV3"/>
<sequence>MQVVTLLNDLYLAFDGVVDNFKVYKVETIGDAYMVVSGLPDRRDDHASQIAQMSLALLHKVKNFVIRHRPNEQLKLRIGMHSGSVVSGVVGSKMPRYCLFGDTVNTSSRMESNGLPLRIHVSSDTKEILSKDPDFGLELRGQIEMKGKGLQTTYWLKSYKDIVVPDFGPEFR</sequence>
<proteinExistence type="inferred from homology"/>
<comment type="catalytic activity">
    <reaction evidence="1">
        <text>GTP = 3',5'-cyclic GMP + diphosphate</text>
        <dbReference type="Rhea" id="RHEA:13665"/>
        <dbReference type="ChEBI" id="CHEBI:33019"/>
        <dbReference type="ChEBI" id="CHEBI:37565"/>
        <dbReference type="ChEBI" id="CHEBI:57746"/>
        <dbReference type="EC" id="4.6.1.2"/>
    </reaction>
</comment>
<comment type="subcellular location">
    <subcellularLocation>
        <location evidence="2">Membrane</location>
    </subcellularLocation>
</comment>
<feature type="domain" description="Guanylate cyclase" evidence="11">
    <location>
        <begin position="1"/>
        <end position="111"/>
    </location>
</feature>